<evidence type="ECO:0000313" key="3">
    <source>
        <dbReference type="Proteomes" id="UP000615026"/>
    </source>
</evidence>
<name>A0A928ZZ00_LEPEC</name>
<keyword evidence="1" id="KW-1133">Transmembrane helix</keyword>
<evidence type="ECO:0000313" key="2">
    <source>
        <dbReference type="EMBL" id="MBE9070099.1"/>
    </source>
</evidence>
<dbReference type="Proteomes" id="UP000615026">
    <property type="component" value="Unassembled WGS sequence"/>
</dbReference>
<protein>
    <submittedName>
        <fullName evidence="2">Uncharacterized protein</fullName>
    </submittedName>
</protein>
<gene>
    <name evidence="2" type="ORF">IQ260_26000</name>
</gene>
<proteinExistence type="predicted"/>
<feature type="transmembrane region" description="Helical" evidence="1">
    <location>
        <begin position="24"/>
        <end position="49"/>
    </location>
</feature>
<comment type="caution">
    <text evidence="2">The sequence shown here is derived from an EMBL/GenBank/DDBJ whole genome shotgun (WGS) entry which is preliminary data.</text>
</comment>
<keyword evidence="1" id="KW-0812">Transmembrane</keyword>
<reference evidence="2" key="1">
    <citation type="submission" date="2020-10" db="EMBL/GenBank/DDBJ databases">
        <authorList>
            <person name="Castelo-Branco R."/>
            <person name="Eusebio N."/>
            <person name="Adriana R."/>
            <person name="Vieira A."/>
            <person name="Brugerolle De Fraissinette N."/>
            <person name="Rezende De Castro R."/>
            <person name="Schneider M.P."/>
            <person name="Vasconcelos V."/>
            <person name="Leao P.N."/>
        </authorList>
    </citation>
    <scope>NUCLEOTIDE SEQUENCE</scope>
    <source>
        <strain evidence="2">LEGE 11479</strain>
    </source>
</reference>
<sequence length="145" mass="16477">MTSAPPVQSGHPTQKKKGKTMARLVLLIMLGAGTWGTLFMTGVVTLGGVPYSVVRRVWQTPIARQALLQRNSVELHDIMDSMGIEEEIKLYHSKHIKDPVELDQHIHQILYNWTRYVGANYVVVRGKLIPKTYDMVEEVYECPEC</sequence>
<accession>A0A928ZZ00</accession>
<dbReference type="RefSeq" id="WP_193995984.1">
    <property type="nucleotide sequence ID" value="NZ_JADEXP010000372.1"/>
</dbReference>
<dbReference type="AlphaFoldDB" id="A0A928ZZ00"/>
<organism evidence="2 3">
    <name type="scientific">Leptolyngbya cf. ectocarpi LEGE 11479</name>
    <dbReference type="NCBI Taxonomy" id="1828722"/>
    <lineage>
        <taxon>Bacteria</taxon>
        <taxon>Bacillati</taxon>
        <taxon>Cyanobacteriota</taxon>
        <taxon>Cyanophyceae</taxon>
        <taxon>Leptolyngbyales</taxon>
        <taxon>Leptolyngbyaceae</taxon>
        <taxon>Leptolyngbya group</taxon>
        <taxon>Leptolyngbya</taxon>
    </lineage>
</organism>
<keyword evidence="1" id="KW-0472">Membrane</keyword>
<dbReference type="EMBL" id="JADEXP010000372">
    <property type="protein sequence ID" value="MBE9070099.1"/>
    <property type="molecule type" value="Genomic_DNA"/>
</dbReference>
<evidence type="ECO:0000256" key="1">
    <source>
        <dbReference type="SAM" id="Phobius"/>
    </source>
</evidence>
<keyword evidence="3" id="KW-1185">Reference proteome</keyword>